<evidence type="ECO:0000313" key="3">
    <source>
        <dbReference type="EMBL" id="KAF2185240.1"/>
    </source>
</evidence>
<dbReference type="InterPro" id="IPR036388">
    <property type="entry name" value="WH-like_DNA-bd_sf"/>
</dbReference>
<reference evidence="3" key="1">
    <citation type="journal article" date="2020" name="Stud. Mycol.">
        <title>101 Dothideomycetes genomes: a test case for predicting lifestyles and emergence of pathogens.</title>
        <authorList>
            <person name="Haridas S."/>
            <person name="Albert R."/>
            <person name="Binder M."/>
            <person name="Bloem J."/>
            <person name="Labutti K."/>
            <person name="Salamov A."/>
            <person name="Andreopoulos B."/>
            <person name="Baker S."/>
            <person name="Barry K."/>
            <person name="Bills G."/>
            <person name="Bluhm B."/>
            <person name="Cannon C."/>
            <person name="Castanera R."/>
            <person name="Culley D."/>
            <person name="Daum C."/>
            <person name="Ezra D."/>
            <person name="Gonzalez J."/>
            <person name="Henrissat B."/>
            <person name="Kuo A."/>
            <person name="Liang C."/>
            <person name="Lipzen A."/>
            <person name="Lutzoni F."/>
            <person name="Magnuson J."/>
            <person name="Mondo S."/>
            <person name="Nolan M."/>
            <person name="Ohm R."/>
            <person name="Pangilinan J."/>
            <person name="Park H.-J."/>
            <person name="Ramirez L."/>
            <person name="Alfaro M."/>
            <person name="Sun H."/>
            <person name="Tritt A."/>
            <person name="Yoshinaga Y."/>
            <person name="Zwiers L.-H."/>
            <person name="Turgeon B."/>
            <person name="Goodwin S."/>
            <person name="Spatafora J."/>
            <person name="Crous P."/>
            <person name="Grigoriev I."/>
        </authorList>
    </citation>
    <scope>NUCLEOTIDE SEQUENCE</scope>
    <source>
        <strain evidence="3">CBS 207.26</strain>
    </source>
</reference>
<accession>A0A6A6E4Z3</accession>
<dbReference type="OrthoDB" id="5410741at2759"/>
<dbReference type="GO" id="GO:0003676">
    <property type="term" value="F:nucleic acid binding"/>
    <property type="evidence" value="ECO:0007669"/>
    <property type="project" value="InterPro"/>
</dbReference>
<dbReference type="EMBL" id="ML994634">
    <property type="protein sequence ID" value="KAF2185240.1"/>
    <property type="molecule type" value="Genomic_DNA"/>
</dbReference>
<name>A0A6A6E4Z3_9PEZI</name>
<feature type="region of interest" description="Disordered" evidence="2">
    <location>
        <begin position="83"/>
        <end position="107"/>
    </location>
</feature>
<feature type="compositionally biased region" description="Basic and acidic residues" evidence="2">
    <location>
        <begin position="91"/>
        <end position="100"/>
    </location>
</feature>
<dbReference type="Gene3D" id="3.30.420.10">
    <property type="entry name" value="Ribonuclease H-like superfamily/Ribonuclease H"/>
    <property type="match status" value="1"/>
</dbReference>
<dbReference type="InterPro" id="IPR036397">
    <property type="entry name" value="RNaseH_sf"/>
</dbReference>
<dbReference type="SUPFAM" id="SSF88659">
    <property type="entry name" value="Sigma3 and sigma4 domains of RNA polymerase sigma factors"/>
    <property type="match status" value="1"/>
</dbReference>
<keyword evidence="1" id="KW-0175">Coiled coil</keyword>
<proteinExistence type="predicted"/>
<dbReference type="Gene3D" id="1.10.10.10">
    <property type="entry name" value="Winged helix-like DNA-binding domain superfamily/Winged helix DNA-binding domain"/>
    <property type="match status" value="1"/>
</dbReference>
<organism evidence="3 4">
    <name type="scientific">Zopfia rhizophila CBS 207.26</name>
    <dbReference type="NCBI Taxonomy" id="1314779"/>
    <lineage>
        <taxon>Eukaryota</taxon>
        <taxon>Fungi</taxon>
        <taxon>Dikarya</taxon>
        <taxon>Ascomycota</taxon>
        <taxon>Pezizomycotina</taxon>
        <taxon>Dothideomycetes</taxon>
        <taxon>Dothideomycetes incertae sedis</taxon>
        <taxon>Zopfiaceae</taxon>
        <taxon>Zopfia</taxon>
    </lineage>
</organism>
<protein>
    <recommendedName>
        <fullName evidence="5">Tc1-like transposase DDE domain-containing protein</fullName>
    </recommendedName>
</protein>
<sequence>MKLISSFCNLSNNMSAQRSQGRAAGAADVSQQEQASIITLRKISGRKFGEIADDLGVPESTASTVYYRARNRAGGDDIHAMLASIPPQSDRPGKKPKVENGSELSSRMRKAIIDKGDQKMVAAVRPVLQEVSINKLNRRQVENVAKEHRDPEHDYAIVRKVRPKKSKLDEEDKKQRVDYSQWLIDEYNLRFPKLIFVCYDETSKPFGGTNNRGGKQKISAPRGRNVDSNNFAVHVDSPRFSLMICAAASSYVTCSYERPCITWVAASEDEKDRLKTKVIAANEEDRLHCEWQQKQALIPGTPEYKQLEEINNKIEAENAEYRRKHPGCGRKGLYNRKSPKQVFKHEIFTYTEGKGMNAIWYAENILKKHVFPYYEAIREENQGSWIYLTEDNVHLHQAARRYLRHTIRGKEIEFAPHPPWSPDLHPIERCFGRLEGFINSYTVTSSSQMAKKKAERWVESV</sequence>
<dbReference type="AlphaFoldDB" id="A0A6A6E4Z3"/>
<dbReference type="Proteomes" id="UP000800200">
    <property type="component" value="Unassembled WGS sequence"/>
</dbReference>
<gene>
    <name evidence="3" type="ORF">K469DRAFT_164902</name>
</gene>
<keyword evidence="4" id="KW-1185">Reference proteome</keyword>
<evidence type="ECO:0000256" key="2">
    <source>
        <dbReference type="SAM" id="MobiDB-lite"/>
    </source>
</evidence>
<evidence type="ECO:0000313" key="4">
    <source>
        <dbReference type="Proteomes" id="UP000800200"/>
    </source>
</evidence>
<evidence type="ECO:0008006" key="5">
    <source>
        <dbReference type="Google" id="ProtNLM"/>
    </source>
</evidence>
<dbReference type="InterPro" id="IPR013324">
    <property type="entry name" value="RNA_pol_sigma_r3/r4-like"/>
</dbReference>
<feature type="coiled-coil region" evidence="1">
    <location>
        <begin position="264"/>
        <end position="324"/>
    </location>
</feature>
<evidence type="ECO:0000256" key="1">
    <source>
        <dbReference type="SAM" id="Coils"/>
    </source>
</evidence>